<evidence type="ECO:0000256" key="1">
    <source>
        <dbReference type="SAM" id="MobiDB-lite"/>
    </source>
</evidence>
<feature type="compositionally biased region" description="Low complexity" evidence="1">
    <location>
        <begin position="224"/>
        <end position="242"/>
    </location>
</feature>
<feature type="region of interest" description="Disordered" evidence="1">
    <location>
        <begin position="119"/>
        <end position="363"/>
    </location>
</feature>
<organism evidence="3 4">
    <name type="scientific">Anaerohalosphaera lusitana</name>
    <dbReference type="NCBI Taxonomy" id="1936003"/>
    <lineage>
        <taxon>Bacteria</taxon>
        <taxon>Pseudomonadati</taxon>
        <taxon>Planctomycetota</taxon>
        <taxon>Phycisphaerae</taxon>
        <taxon>Sedimentisphaerales</taxon>
        <taxon>Anaerohalosphaeraceae</taxon>
        <taxon>Anaerohalosphaera</taxon>
    </lineage>
</organism>
<dbReference type="EMBL" id="CP019791">
    <property type="protein sequence ID" value="AQT66890.1"/>
    <property type="molecule type" value="Genomic_DNA"/>
</dbReference>
<dbReference type="AlphaFoldDB" id="A0A1U9NH14"/>
<feature type="compositionally biased region" description="Polar residues" evidence="1">
    <location>
        <begin position="1"/>
        <end position="15"/>
    </location>
</feature>
<feature type="compositionally biased region" description="Gly residues" evidence="1">
    <location>
        <begin position="257"/>
        <end position="271"/>
    </location>
</feature>
<accession>A0A1U9NH14</accession>
<evidence type="ECO:0000259" key="2">
    <source>
        <dbReference type="Pfam" id="PF02120"/>
    </source>
</evidence>
<feature type="region of interest" description="Disordered" evidence="1">
    <location>
        <begin position="493"/>
        <end position="562"/>
    </location>
</feature>
<evidence type="ECO:0000313" key="4">
    <source>
        <dbReference type="Proteomes" id="UP000189674"/>
    </source>
</evidence>
<dbReference type="Proteomes" id="UP000189674">
    <property type="component" value="Chromosome"/>
</dbReference>
<dbReference type="RefSeq" id="WP_146658708.1">
    <property type="nucleotide sequence ID" value="NZ_CP019791.1"/>
</dbReference>
<dbReference type="Gene3D" id="3.30.750.140">
    <property type="match status" value="1"/>
</dbReference>
<feature type="compositionally biased region" description="Basic and acidic residues" evidence="1">
    <location>
        <begin position="74"/>
        <end position="93"/>
    </location>
</feature>
<evidence type="ECO:0000313" key="3">
    <source>
        <dbReference type="EMBL" id="AQT66890.1"/>
    </source>
</evidence>
<feature type="compositionally biased region" description="Polar residues" evidence="1">
    <location>
        <begin position="136"/>
        <end position="175"/>
    </location>
</feature>
<feature type="compositionally biased region" description="Polar residues" evidence="1">
    <location>
        <begin position="33"/>
        <end position="47"/>
    </location>
</feature>
<feature type="compositionally biased region" description="Low complexity" evidence="1">
    <location>
        <begin position="62"/>
        <end position="73"/>
    </location>
</feature>
<feature type="compositionally biased region" description="Polar residues" evidence="1">
    <location>
        <begin position="351"/>
        <end position="363"/>
    </location>
</feature>
<feature type="compositionally biased region" description="Polar residues" evidence="1">
    <location>
        <begin position="539"/>
        <end position="550"/>
    </location>
</feature>
<keyword evidence="3" id="KW-0966">Cell projection</keyword>
<dbReference type="InterPro" id="IPR038610">
    <property type="entry name" value="FliK-like_C_sf"/>
</dbReference>
<dbReference type="Pfam" id="PF02120">
    <property type="entry name" value="Flg_hook"/>
    <property type="match status" value="1"/>
</dbReference>
<dbReference type="CDD" id="cd17470">
    <property type="entry name" value="T3SS_Flik_C"/>
    <property type="match status" value="1"/>
</dbReference>
<dbReference type="InterPro" id="IPR021136">
    <property type="entry name" value="Flagellar_hook_control-like_C"/>
</dbReference>
<dbReference type="STRING" id="1936003.STSP2_00028"/>
<feature type="compositionally biased region" description="Polar residues" evidence="1">
    <location>
        <begin position="493"/>
        <end position="513"/>
    </location>
</feature>
<feature type="region of interest" description="Disordered" evidence="1">
    <location>
        <begin position="1"/>
        <end position="106"/>
    </location>
</feature>
<name>A0A1U9NH14_9BACT</name>
<keyword evidence="4" id="KW-1185">Reference proteome</keyword>
<proteinExistence type="predicted"/>
<feature type="compositionally biased region" description="Polar residues" evidence="1">
    <location>
        <begin position="310"/>
        <end position="335"/>
    </location>
</feature>
<protein>
    <submittedName>
        <fullName evidence="3">Flagellar hook-length control protein FliK</fullName>
    </submittedName>
</protein>
<keyword evidence="3" id="KW-0969">Cilium</keyword>
<reference evidence="4" key="1">
    <citation type="submission" date="2017-02" db="EMBL/GenBank/DDBJ databases">
        <title>Comparative genomics and description of representatives of a novel lineage of planctomycetes thriving in anoxic sediments.</title>
        <authorList>
            <person name="Spring S."/>
            <person name="Bunk B."/>
            <person name="Sproer C."/>
        </authorList>
    </citation>
    <scope>NUCLEOTIDE SEQUENCE [LARGE SCALE GENOMIC DNA]</scope>
    <source>
        <strain evidence="4">ST-NAGAB-D1</strain>
    </source>
</reference>
<gene>
    <name evidence="3" type="ORF">STSP2_00028</name>
</gene>
<keyword evidence="3" id="KW-0282">Flagellum</keyword>
<feature type="compositionally biased region" description="Low complexity" evidence="1">
    <location>
        <begin position="336"/>
        <end position="347"/>
    </location>
</feature>
<dbReference type="KEGG" id="alus:STSP2_00028"/>
<sequence>MSAAGVNNLNNSIPIPQSAPKNDPAAMRDTNRTQDSWADSSGRTSGSSREDFNSVYNKQLEESQSAQESQQGRESSESAEPDKTEKGESEGSGKGENSAEDQQKAAIAVHFYAQQFAKTGSTEADKTKQNGVKVEQNGTKVGQNGTKISGQNMSQNNQAAQITTDGTQKSGTFSERGSAVEQGQLAGTFAERGATVEDSNSPNIVPGQQGGKPATTGPEKAMEKAALQAQEALANAANNATKGKGGEGGQDAAANKGVGGLVDGEKAGNGQGKQKANGLAVEAGGSEKGGKVNKVTVTNDPPAAEMQRENIANRTGRSSSFKMKNETGTLNQNETQGQAQSQAKAGAEFSVRSSVSRQASNDPIRTATDFQNVSAQAQSAVQTNGASQAQGAAQMSASQLFSANAAPATQTAQAMAIAVQNGQDSVSLMLNPPELGRVNIQFAQENGEITGFIQAEKLATRDEIAHNMTEIVRSLQQSGLAVKKVEVVVTEQSTQDSTNADTSQDFASQQGQTDAEGRSDTSADGSASVGENSPERAKNGQQFDNESGQEASFGDDKLNLYI</sequence>
<feature type="compositionally biased region" description="Polar residues" evidence="1">
    <location>
        <begin position="522"/>
        <end position="531"/>
    </location>
</feature>
<feature type="domain" description="Flagellar hook-length control protein-like C-terminal" evidence="2">
    <location>
        <begin position="414"/>
        <end position="495"/>
    </location>
</feature>
<dbReference type="OrthoDB" id="7203912at2"/>